<dbReference type="Gene3D" id="3.30.457.10">
    <property type="entry name" value="Copper amine oxidase-like, N-terminal domain"/>
    <property type="match status" value="2"/>
</dbReference>
<dbReference type="InterPro" id="IPR036582">
    <property type="entry name" value="Mao_N_sf"/>
</dbReference>
<accession>A0A1W1V9C4</accession>
<dbReference type="STRING" id="698762.SAMN00808754_0222"/>
<dbReference type="RefSeq" id="WP_084663216.1">
    <property type="nucleotide sequence ID" value="NZ_LT838272.1"/>
</dbReference>
<evidence type="ECO:0000313" key="3">
    <source>
        <dbReference type="EMBL" id="SMB89885.1"/>
    </source>
</evidence>
<dbReference type="EMBL" id="LT838272">
    <property type="protein sequence ID" value="SMB89885.1"/>
    <property type="molecule type" value="Genomic_DNA"/>
</dbReference>
<organism evidence="3 4">
    <name type="scientific">Thermanaeromonas toyohensis ToBE</name>
    <dbReference type="NCBI Taxonomy" id="698762"/>
    <lineage>
        <taxon>Bacteria</taxon>
        <taxon>Bacillati</taxon>
        <taxon>Bacillota</taxon>
        <taxon>Clostridia</taxon>
        <taxon>Neomoorellales</taxon>
        <taxon>Neomoorellaceae</taxon>
        <taxon>Thermanaeromonas</taxon>
    </lineage>
</organism>
<feature type="chain" id="PRO_5013229797" evidence="1">
    <location>
        <begin position="32"/>
        <end position="775"/>
    </location>
</feature>
<proteinExistence type="predicted"/>
<protein>
    <submittedName>
        <fullName evidence="3">Copper amine oxidase N-terminal domain-containing protein</fullName>
    </submittedName>
</protein>
<dbReference type="AlphaFoldDB" id="A0A1W1V9C4"/>
<dbReference type="SUPFAM" id="SSF55383">
    <property type="entry name" value="Copper amine oxidase, domain N"/>
    <property type="match status" value="2"/>
</dbReference>
<feature type="signal peptide" evidence="1">
    <location>
        <begin position="1"/>
        <end position="31"/>
    </location>
</feature>
<evidence type="ECO:0000259" key="2">
    <source>
        <dbReference type="Pfam" id="PF07833"/>
    </source>
</evidence>
<feature type="domain" description="Copper amine oxidase-like N-terminal" evidence="2">
    <location>
        <begin position="665"/>
        <end position="772"/>
    </location>
</feature>
<reference evidence="3 4" key="1">
    <citation type="submission" date="2017-04" db="EMBL/GenBank/DDBJ databases">
        <authorList>
            <person name="Afonso C.L."/>
            <person name="Miller P.J."/>
            <person name="Scott M.A."/>
            <person name="Spackman E."/>
            <person name="Goraichik I."/>
            <person name="Dimitrov K.M."/>
            <person name="Suarez D.L."/>
            <person name="Swayne D.E."/>
        </authorList>
    </citation>
    <scope>NUCLEOTIDE SEQUENCE [LARGE SCALE GENOMIC DNA]</scope>
    <source>
        <strain evidence="3 4">ToBE</strain>
    </source>
</reference>
<keyword evidence="1" id="KW-0732">Signal</keyword>
<sequence length="775" mass="82831">MAKTRKKWLSILVTLAMLVGLMVPFAGPAAAVGTAYTPITVPTVEDDTAHAKLGSFQIEIDPMYSSVTSEAWIELPQDYEIYQVQFTGLGLDASNAVTRVTFTDQQAVNKVVYEESGKYNTFVTVSDKTKRGFKLSFSGGNISGQKFRLLVEFTDVKVPAGASGDIKATIKNISGQLVDGSVVIGKIAGGGLQVAAVDTDTFSDAGGYVKIRLEETVAGKLNAKDELKLELPDGFEWGDVNINGGTLDDTKNVGAKIIYGTLGSSGDVSKVKFISDGDTLKMSLVDDVYKSTDKVAIDFWVPIKVTDTSKAKYGDVIAKVKGDYTVSPSEIIVGTYGEYKATVSAKDSSKVVYAGQHDQEVSDIKITEAMKESLVPGRTITLTLPPNARWWKIDDQRVDNQLKPGDSVDEDSGIKLVFKGLEGTDDRTAKFTVELASGNTGKGSTDKAELTIENITVDLQAGYTGDLVVEVGGSAGVSGRITVAKVVNPVTVTAEKTNVQLGKANQVAGKITITEQGAGAIDTDDGKRELVLGLPSGVKFSSKPEVKVTKGDIEIDQVSLVNDDRDLKIKFKDDSNEASTIEISGIYYDIDRTVGEGDIQVKVGGPALVITDTEGYDKDKDGVVDKAFFPGDDYVVKVVNATVVTPAPSEARQTAVFTINSTTYTVNGVQSTMDVAPYIKDSRTYLPIRYVAYALGISPENVIWDGVKATFIGQGRVVQVTPGSAILSINGAPVTMDVVAEVVNGRVMVPFRWVAQAFGAQVDWDEATQTVTMKL</sequence>
<dbReference type="InterPro" id="IPR012854">
    <property type="entry name" value="Cu_amine_oxidase-like_N"/>
</dbReference>
<keyword evidence="4" id="KW-1185">Reference proteome</keyword>
<gene>
    <name evidence="3" type="ORF">SAMN00808754_0222</name>
</gene>
<evidence type="ECO:0000313" key="4">
    <source>
        <dbReference type="Proteomes" id="UP000192569"/>
    </source>
</evidence>
<evidence type="ECO:0000256" key="1">
    <source>
        <dbReference type="SAM" id="SignalP"/>
    </source>
</evidence>
<dbReference type="OrthoDB" id="2023214at2"/>
<dbReference type="Proteomes" id="UP000192569">
    <property type="component" value="Chromosome I"/>
</dbReference>
<dbReference type="Pfam" id="PF07833">
    <property type="entry name" value="Cu_amine_oxidN1"/>
    <property type="match status" value="1"/>
</dbReference>
<name>A0A1W1V9C4_9FIRM</name>